<keyword evidence="1" id="KW-1133">Transmembrane helix</keyword>
<dbReference type="PANTHER" id="PTHR23150:SF35">
    <property type="entry name" value="BLL6746 PROTEIN"/>
    <property type="match status" value="1"/>
</dbReference>
<keyword evidence="1" id="KW-0812">Transmembrane</keyword>
<dbReference type="EMBL" id="OX365700">
    <property type="protein sequence ID" value="CAI4032859.1"/>
    <property type="molecule type" value="Genomic_DNA"/>
</dbReference>
<dbReference type="Pfam" id="PF03781">
    <property type="entry name" value="FGE-sulfatase"/>
    <property type="match status" value="1"/>
</dbReference>
<dbReference type="InterPro" id="IPR051043">
    <property type="entry name" value="Sulfatase_Mod_Factor_Kinase"/>
</dbReference>
<accession>A0AA86N1D8</accession>
<reference evidence="3" key="1">
    <citation type="submission" date="2022-10" db="EMBL/GenBank/DDBJ databases">
        <authorList>
            <person name="Koch H."/>
        </authorList>
    </citation>
    <scope>NUCLEOTIDE SEQUENCE</scope>
    <source>
        <strain evidence="3">DNF</strain>
    </source>
</reference>
<evidence type="ECO:0000313" key="4">
    <source>
        <dbReference type="Proteomes" id="UP001179121"/>
    </source>
</evidence>
<name>A0AA86N1D8_9BACT</name>
<dbReference type="Gene3D" id="3.90.1580.10">
    <property type="entry name" value="paralog of FGE (formylglycine-generating enzyme)"/>
    <property type="match status" value="1"/>
</dbReference>
<dbReference type="InterPro" id="IPR016187">
    <property type="entry name" value="CTDL_fold"/>
</dbReference>
<dbReference type="GO" id="GO:0120147">
    <property type="term" value="F:formylglycine-generating oxidase activity"/>
    <property type="evidence" value="ECO:0007669"/>
    <property type="project" value="TreeGrafter"/>
</dbReference>
<evidence type="ECO:0000256" key="1">
    <source>
        <dbReference type="SAM" id="Phobius"/>
    </source>
</evidence>
<dbReference type="SUPFAM" id="SSF56436">
    <property type="entry name" value="C-type lectin-like"/>
    <property type="match status" value="1"/>
</dbReference>
<evidence type="ECO:0000313" key="3">
    <source>
        <dbReference type="EMBL" id="CAI4032859.1"/>
    </source>
</evidence>
<evidence type="ECO:0000259" key="2">
    <source>
        <dbReference type="Pfam" id="PF03781"/>
    </source>
</evidence>
<dbReference type="InterPro" id="IPR042095">
    <property type="entry name" value="SUMF_sf"/>
</dbReference>
<gene>
    <name evidence="3" type="ORF">DNFV4_03289</name>
</gene>
<dbReference type="Proteomes" id="UP001179121">
    <property type="component" value="Chromosome"/>
</dbReference>
<keyword evidence="1" id="KW-0472">Membrane</keyword>
<dbReference type="PANTHER" id="PTHR23150">
    <property type="entry name" value="SULFATASE MODIFYING FACTOR 1, 2"/>
    <property type="match status" value="1"/>
</dbReference>
<feature type="domain" description="Sulfatase-modifying factor enzyme-like" evidence="2">
    <location>
        <begin position="53"/>
        <end position="278"/>
    </location>
</feature>
<protein>
    <submittedName>
        <fullName evidence="3">Formylglycine-generating enzyme family protein</fullName>
    </submittedName>
</protein>
<proteinExistence type="predicted"/>
<dbReference type="KEGG" id="nti:DNFV4_03289"/>
<dbReference type="InterPro" id="IPR005532">
    <property type="entry name" value="SUMF_dom"/>
</dbReference>
<keyword evidence="4" id="KW-1185">Reference proteome</keyword>
<dbReference type="AlphaFoldDB" id="A0AA86N1D8"/>
<sequence length="282" mass="32229">MAERARRRQRYFSLALLILLVGLWIATWLWEKKYNVDQAILKVQSFFVSIQTEPEMVIVPGGVFRRGDLYGTGGSNEQPVQEVTLKPFALGKYEVTFAEYDRFALATGRTLPSDMDWGRRSRPVINVSWEDAQAYAQWLSEATGKRYRLPTESEWEYAARSGGKDEIWAGTSDERQLKDYAVYRKANRTEEVGSKKPNGLGLYDMSGNVWEWVKDCVHDDYRGAPRDGSAWLEANDGNCDRRVVRGGSWSYGPWDLRVSNRGKGDRHLVNIDAGFRLAQDIP</sequence>
<feature type="transmembrane region" description="Helical" evidence="1">
    <location>
        <begin position="12"/>
        <end position="30"/>
    </location>
</feature>
<organism evidence="3 4">
    <name type="scientific">Nitrospira tepida</name>
    <dbReference type="NCBI Taxonomy" id="2973512"/>
    <lineage>
        <taxon>Bacteria</taxon>
        <taxon>Pseudomonadati</taxon>
        <taxon>Nitrospirota</taxon>
        <taxon>Nitrospiria</taxon>
        <taxon>Nitrospirales</taxon>
        <taxon>Nitrospiraceae</taxon>
        <taxon>Nitrospira</taxon>
    </lineage>
</organism>